<evidence type="ECO:0000313" key="2">
    <source>
        <dbReference type="EMBL" id="CAL5138202.1"/>
    </source>
</evidence>
<dbReference type="PANTHER" id="PTHR15967">
    <property type="entry name" value="E2F-ASSOCIATED PHOSPHOPROTEIN"/>
    <property type="match status" value="1"/>
</dbReference>
<comment type="caution">
    <text evidence="2">The sequence shown here is derived from an EMBL/GenBank/DDBJ whole genome shotgun (WGS) entry which is preliminary data.</text>
</comment>
<reference evidence="2" key="1">
    <citation type="submission" date="2024-06" db="EMBL/GenBank/DDBJ databases">
        <authorList>
            <person name="Liu X."/>
            <person name="Lenzi L."/>
            <person name="Haldenby T S."/>
            <person name="Uol C."/>
        </authorList>
    </citation>
    <scope>NUCLEOTIDE SEQUENCE</scope>
</reference>
<dbReference type="InterPro" id="IPR019370">
    <property type="entry name" value="E2F-assoc_phosphoprotein"/>
</dbReference>
<dbReference type="PANTHER" id="PTHR15967:SF0">
    <property type="entry name" value="E2F-ASSOCIATED PHOSPHOPROTEIN"/>
    <property type="match status" value="1"/>
</dbReference>
<organism evidence="2 3">
    <name type="scientific">Calicophoron daubneyi</name>
    <name type="common">Rumen fluke</name>
    <name type="synonym">Paramphistomum daubneyi</name>
    <dbReference type="NCBI Taxonomy" id="300641"/>
    <lineage>
        <taxon>Eukaryota</taxon>
        <taxon>Metazoa</taxon>
        <taxon>Spiralia</taxon>
        <taxon>Lophotrochozoa</taxon>
        <taxon>Platyhelminthes</taxon>
        <taxon>Trematoda</taxon>
        <taxon>Digenea</taxon>
        <taxon>Plagiorchiida</taxon>
        <taxon>Pronocephalata</taxon>
        <taxon>Paramphistomoidea</taxon>
        <taxon>Paramphistomidae</taxon>
        <taxon>Calicophoron</taxon>
    </lineage>
</organism>
<dbReference type="Proteomes" id="UP001497525">
    <property type="component" value="Unassembled WGS sequence"/>
</dbReference>
<sequence length="217" mass="23908">MFTCHYDGCDSESDLSSEENYGSVANPDSPSILAAANFEKLMNSELNAVMCEWSRSNPKNSDGKHVRFETQADSSDSDLFYDENEDELNSQWVAENLPGGDSKNSDAVLNCPGCMVVLSLDCRRDPRFRTRYTSACPINCLVDETHILDDAPAEKTTKQRRRNRSLDKDSSVGPGEARMDSLSDRFAVNCEVCGVQVGTKSRDSAVINFSNVIASHA</sequence>
<dbReference type="EMBL" id="CAXLJL010000489">
    <property type="protein sequence ID" value="CAL5138202.1"/>
    <property type="molecule type" value="Genomic_DNA"/>
</dbReference>
<dbReference type="Pfam" id="PF10238">
    <property type="entry name" value="Eapp_C"/>
    <property type="match status" value="1"/>
</dbReference>
<dbReference type="AlphaFoldDB" id="A0AAV2TS27"/>
<feature type="region of interest" description="Disordered" evidence="1">
    <location>
        <begin position="152"/>
        <end position="178"/>
    </location>
</feature>
<dbReference type="GO" id="GO:0005634">
    <property type="term" value="C:nucleus"/>
    <property type="evidence" value="ECO:0007669"/>
    <property type="project" value="TreeGrafter"/>
</dbReference>
<evidence type="ECO:0000256" key="1">
    <source>
        <dbReference type="SAM" id="MobiDB-lite"/>
    </source>
</evidence>
<accession>A0AAV2TS27</accession>
<proteinExistence type="predicted"/>
<name>A0AAV2TS27_CALDB</name>
<protein>
    <submittedName>
        <fullName evidence="2">Uncharacterized protein</fullName>
    </submittedName>
</protein>
<gene>
    <name evidence="2" type="ORF">CDAUBV1_LOCUS12812</name>
</gene>
<feature type="region of interest" description="Disordered" evidence="1">
    <location>
        <begin position="1"/>
        <end position="24"/>
    </location>
</feature>
<evidence type="ECO:0000313" key="3">
    <source>
        <dbReference type="Proteomes" id="UP001497525"/>
    </source>
</evidence>